<dbReference type="Proteomes" id="UP000316621">
    <property type="component" value="Chromosome 9"/>
</dbReference>
<dbReference type="InterPro" id="IPR011124">
    <property type="entry name" value="Znf_CW"/>
</dbReference>
<evidence type="ECO:0000313" key="7">
    <source>
        <dbReference type="Proteomes" id="UP000316621"/>
    </source>
</evidence>
<dbReference type="EMBL" id="CM010723">
    <property type="protein sequence ID" value="RZC78966.1"/>
    <property type="molecule type" value="Genomic_DNA"/>
</dbReference>
<feature type="compositionally biased region" description="Polar residues" evidence="4">
    <location>
        <begin position="296"/>
        <end position="305"/>
    </location>
</feature>
<evidence type="ECO:0000259" key="5">
    <source>
        <dbReference type="PROSITE" id="PS51050"/>
    </source>
</evidence>
<sequence length="357" mass="38397">MTSHLIESCGYTSASSTNALTARAKSFPEKKLLFQGNSAIERIFLILNIPATDGLSNDEVEVVQPVVESTVNENLVEIPVSGTEEVQPLVGEPLVEEEPVLDPIGVQCDTCNKWRLVDPRRTDDLSAEQWYCVSSPYNGSCYDVEADPIVFGLMWRETTSTVPSSSIVSSASALLPKSKKLCTSSSLPKSSSTHPKTKKLSSANKSVASSSTLPVPRKPAATPSNLVRTSGYVRGGRQPPKQPNLTNQQETRTSASSSRNRSVASNTAVPVSSKPAHTPSNFSSASGCVRGERQPSKQPDLTSRQAAVKAKESLLLKVDLAEKNVVESFNAAKKKFEESLEEAKSGFSAIRNSIIRS</sequence>
<accession>A0A4Y7L1C7</accession>
<feature type="compositionally biased region" description="Low complexity" evidence="4">
    <location>
        <begin position="251"/>
        <end position="268"/>
    </location>
</feature>
<feature type="compositionally biased region" description="Low complexity" evidence="4">
    <location>
        <begin position="182"/>
        <end position="211"/>
    </location>
</feature>
<keyword evidence="7" id="KW-1185">Reference proteome</keyword>
<name>A0A4Y7L1C7_PAPSO</name>
<evidence type="ECO:0000313" key="6">
    <source>
        <dbReference type="EMBL" id="RZC78966.1"/>
    </source>
</evidence>
<feature type="region of interest" description="Disordered" evidence="4">
    <location>
        <begin position="182"/>
        <end position="305"/>
    </location>
</feature>
<feature type="domain" description="CW-type" evidence="5">
    <location>
        <begin position="98"/>
        <end position="149"/>
    </location>
</feature>
<keyword evidence="2" id="KW-0863">Zinc-finger</keyword>
<organism evidence="6 7">
    <name type="scientific">Papaver somniferum</name>
    <name type="common">Opium poppy</name>
    <dbReference type="NCBI Taxonomy" id="3469"/>
    <lineage>
        <taxon>Eukaryota</taxon>
        <taxon>Viridiplantae</taxon>
        <taxon>Streptophyta</taxon>
        <taxon>Embryophyta</taxon>
        <taxon>Tracheophyta</taxon>
        <taxon>Spermatophyta</taxon>
        <taxon>Magnoliopsida</taxon>
        <taxon>Ranunculales</taxon>
        <taxon>Papaveraceae</taxon>
        <taxon>Papaveroideae</taxon>
        <taxon>Papaver</taxon>
    </lineage>
</organism>
<proteinExistence type="predicted"/>
<reference evidence="6 7" key="1">
    <citation type="journal article" date="2018" name="Science">
        <title>The opium poppy genome and morphinan production.</title>
        <authorList>
            <person name="Guo L."/>
            <person name="Winzer T."/>
            <person name="Yang X."/>
            <person name="Li Y."/>
            <person name="Ning Z."/>
            <person name="He Z."/>
            <person name="Teodor R."/>
            <person name="Lu Y."/>
            <person name="Bowser T.A."/>
            <person name="Graham I.A."/>
            <person name="Ye K."/>
        </authorList>
    </citation>
    <scope>NUCLEOTIDE SEQUENCE [LARGE SCALE GENOMIC DNA]</scope>
    <source>
        <strain evidence="7">cv. HN1</strain>
        <tissue evidence="6">Leaves</tissue>
    </source>
</reference>
<dbReference type="Gramene" id="RZC78966">
    <property type="protein sequence ID" value="RZC78966"/>
    <property type="gene ID" value="C5167_003176"/>
</dbReference>
<dbReference type="Gene3D" id="3.30.40.100">
    <property type="match status" value="1"/>
</dbReference>
<protein>
    <recommendedName>
        <fullName evidence="5">CW-type domain-containing protein</fullName>
    </recommendedName>
</protein>
<dbReference type="PROSITE" id="PS51050">
    <property type="entry name" value="ZF_CW"/>
    <property type="match status" value="1"/>
</dbReference>
<dbReference type="Pfam" id="PF07496">
    <property type="entry name" value="zf-CW"/>
    <property type="match status" value="1"/>
</dbReference>
<evidence type="ECO:0000256" key="4">
    <source>
        <dbReference type="SAM" id="MobiDB-lite"/>
    </source>
</evidence>
<gene>
    <name evidence="6" type="ORF">C5167_003176</name>
</gene>
<evidence type="ECO:0000256" key="2">
    <source>
        <dbReference type="ARBA" id="ARBA00022771"/>
    </source>
</evidence>
<keyword evidence="1" id="KW-0479">Metal-binding</keyword>
<evidence type="ECO:0000256" key="3">
    <source>
        <dbReference type="ARBA" id="ARBA00022833"/>
    </source>
</evidence>
<evidence type="ECO:0000256" key="1">
    <source>
        <dbReference type="ARBA" id="ARBA00022723"/>
    </source>
</evidence>
<dbReference type="AlphaFoldDB" id="A0A4Y7L1C7"/>
<keyword evidence="3" id="KW-0862">Zinc</keyword>
<dbReference type="GO" id="GO:0008270">
    <property type="term" value="F:zinc ion binding"/>
    <property type="evidence" value="ECO:0007669"/>
    <property type="project" value="UniProtKB-KW"/>
</dbReference>